<dbReference type="NCBIfam" id="NF002077">
    <property type="entry name" value="PRK00913.2-4"/>
    <property type="match status" value="1"/>
</dbReference>
<keyword evidence="4 8" id="KW-0031">Aminopeptidase</keyword>
<feature type="binding site" evidence="8">
    <location>
        <position position="348"/>
    </location>
    <ligand>
        <name>Mn(2+)</name>
        <dbReference type="ChEBI" id="CHEBI:29035"/>
        <label>1</label>
    </ligand>
</feature>
<dbReference type="NCBIfam" id="NF002074">
    <property type="entry name" value="PRK00913.1-4"/>
    <property type="match status" value="1"/>
</dbReference>
<dbReference type="GO" id="GO:0030145">
    <property type="term" value="F:manganese ion binding"/>
    <property type="evidence" value="ECO:0007669"/>
    <property type="project" value="UniProtKB-UniRule"/>
</dbReference>
<dbReference type="PRINTS" id="PR00481">
    <property type="entry name" value="LAMNOPPTDASE"/>
</dbReference>
<comment type="catalytic activity">
    <reaction evidence="1 8">
        <text>Release of an N-terminal amino acid, Xaa-|-Yaa-, in which Xaa is preferably Leu, but may be other amino acids including Pro although not Arg or Lys, and Yaa may be Pro. Amino acid amides and methyl esters are also readily hydrolyzed, but rates on arylamides are exceedingly low.</text>
        <dbReference type="EC" id="3.4.11.1"/>
    </reaction>
</comment>
<evidence type="ECO:0000256" key="8">
    <source>
        <dbReference type="HAMAP-Rule" id="MF_00181"/>
    </source>
</evidence>
<reference evidence="10" key="1">
    <citation type="submission" date="2019-04" db="EMBL/GenBank/DDBJ databases">
        <title>Whole genome sequencing of cave bacteria.</title>
        <authorList>
            <person name="Gan H.M."/>
            <person name="Barton H."/>
            <person name="Savka M.A."/>
        </authorList>
    </citation>
    <scope>NUCLEOTIDE SEQUENCE [LARGE SCALE GENOMIC DNA]</scope>
    <source>
        <strain evidence="10">LC387</strain>
    </source>
</reference>
<dbReference type="AlphaFoldDB" id="A0A4U6BR57"/>
<keyword evidence="7 8" id="KW-0464">Manganese</keyword>
<sequence>MTDAVKVGFVPFSAAPRGVLVVFCDETLKFGPATIKALGTAANAVKRAATMNQFKAKSGSTMDILAPEGLKAGRLIVLSAGKIASLKDRDFLKFGGKIAAKITAGTEAVTVLAELPSGAMKGSQAASVASGVRLRAYRFNRYKTTKKDGDNAPLRAQFSVAVADVAAARKAFAPENHIVDGVLVARDLVNEPPNVLFPAEFARRAALLRKLGVKVEILDVKAMTKLGMGALLGVSQGSEHDGRMVIMRWNGGKAGEQPIAFVGKGVCFDTGGISIKPAGSMEDMKGDMGGAACVVGLMHALAARKAKVNVVGAIGLVENMPDGNAQRPGDIVTSMSGQTIEIINTDAEGRLVLADVLWYVAKKHKPKFMVDLATLTGAIMVALGVDYAGMFSNDDKLAERLTAAGQETGERVWRMPLGPEYDKQIDSQFADMKNTGSRNGGSITAAQFLKRFVDDTPWAHLDIAGTAMGVPASDLNRSWGSGYGVRLLNKLVADNYEAKR</sequence>
<dbReference type="EMBL" id="LBIA02000001">
    <property type="protein sequence ID" value="TKT73049.1"/>
    <property type="molecule type" value="Genomic_DNA"/>
</dbReference>
<dbReference type="Gene3D" id="3.40.630.10">
    <property type="entry name" value="Zn peptidases"/>
    <property type="match status" value="1"/>
</dbReference>
<comment type="function">
    <text evidence="8">Presumably involved in the processing and regular turnover of intracellular proteins. Catalyzes the removal of unsubstituted N-terminal amino acids from various peptides.</text>
</comment>
<feature type="binding site" evidence="8">
    <location>
        <position position="269"/>
    </location>
    <ligand>
        <name>Mn(2+)</name>
        <dbReference type="ChEBI" id="CHEBI:29035"/>
        <label>1</label>
    </ligand>
</feature>
<comment type="subcellular location">
    <subcellularLocation>
        <location evidence="8">Cytoplasm</location>
    </subcellularLocation>
</comment>
<dbReference type="STRING" id="211460.YH63_01690"/>
<keyword evidence="5 8" id="KW-0645">Protease</keyword>
<dbReference type="Pfam" id="PF02789">
    <property type="entry name" value="Peptidase_M17_N"/>
    <property type="match status" value="1"/>
</dbReference>
<comment type="catalytic activity">
    <reaction evidence="2 8">
        <text>Release of an N-terminal amino acid, preferentially leucine, but not glutamic or aspartic acids.</text>
        <dbReference type="EC" id="3.4.11.10"/>
    </reaction>
</comment>
<evidence type="ECO:0000256" key="4">
    <source>
        <dbReference type="ARBA" id="ARBA00022438"/>
    </source>
</evidence>
<dbReference type="EC" id="3.4.11.1" evidence="8"/>
<dbReference type="InterPro" id="IPR043472">
    <property type="entry name" value="Macro_dom-like"/>
</dbReference>
<dbReference type="InterPro" id="IPR011356">
    <property type="entry name" value="Leucine_aapep/pepB"/>
</dbReference>
<dbReference type="SUPFAM" id="SSF52949">
    <property type="entry name" value="Macro domain-like"/>
    <property type="match status" value="1"/>
</dbReference>
<feature type="binding site" evidence="8">
    <location>
        <position position="264"/>
    </location>
    <ligand>
        <name>Mn(2+)</name>
        <dbReference type="ChEBI" id="CHEBI:29035"/>
        <label>2</label>
    </ligand>
</feature>
<dbReference type="OrthoDB" id="9809354at2"/>
<dbReference type="NCBIfam" id="NF002083">
    <property type="entry name" value="PRK00913.3-5"/>
    <property type="match status" value="1"/>
</dbReference>
<dbReference type="SUPFAM" id="SSF53187">
    <property type="entry name" value="Zn-dependent exopeptidases"/>
    <property type="match status" value="1"/>
</dbReference>
<dbReference type="PANTHER" id="PTHR11963:SF23">
    <property type="entry name" value="CYTOSOL AMINOPEPTIDASE"/>
    <property type="match status" value="1"/>
</dbReference>
<evidence type="ECO:0000256" key="3">
    <source>
        <dbReference type="ARBA" id="ARBA00009528"/>
    </source>
</evidence>
<evidence type="ECO:0000256" key="2">
    <source>
        <dbReference type="ARBA" id="ARBA00000967"/>
    </source>
</evidence>
<dbReference type="InterPro" id="IPR008283">
    <property type="entry name" value="Peptidase_M17_N"/>
</dbReference>
<dbReference type="NCBIfam" id="NF002073">
    <property type="entry name" value="PRK00913.1-2"/>
    <property type="match status" value="1"/>
</dbReference>
<feature type="binding site" evidence="8">
    <location>
        <position position="287"/>
    </location>
    <ligand>
        <name>Mn(2+)</name>
        <dbReference type="ChEBI" id="CHEBI:29035"/>
        <label>2</label>
    </ligand>
</feature>
<evidence type="ECO:0000313" key="10">
    <source>
        <dbReference type="EMBL" id="TKT73049.1"/>
    </source>
</evidence>
<comment type="cofactor">
    <cofactor evidence="8">
        <name>Mn(2+)</name>
        <dbReference type="ChEBI" id="CHEBI:29035"/>
    </cofactor>
    <text evidence="8">Binds 2 manganese ions per subunit.</text>
</comment>
<feature type="binding site" evidence="8">
    <location>
        <position position="269"/>
    </location>
    <ligand>
        <name>Mn(2+)</name>
        <dbReference type="ChEBI" id="CHEBI:29035"/>
        <label>2</label>
    </ligand>
</feature>
<comment type="caution">
    <text evidence="10">The sequence shown here is derived from an EMBL/GenBank/DDBJ whole genome shotgun (WGS) entry which is preliminary data.</text>
</comment>
<evidence type="ECO:0000256" key="1">
    <source>
        <dbReference type="ARBA" id="ARBA00000135"/>
    </source>
</evidence>
<proteinExistence type="inferred from homology"/>
<evidence type="ECO:0000256" key="6">
    <source>
        <dbReference type="ARBA" id="ARBA00022801"/>
    </source>
</evidence>
<dbReference type="EC" id="3.4.11.10" evidence="8"/>
<organism evidence="10 11">
    <name type="scientific">Afipia massiliensis</name>
    <dbReference type="NCBI Taxonomy" id="211460"/>
    <lineage>
        <taxon>Bacteria</taxon>
        <taxon>Pseudomonadati</taxon>
        <taxon>Pseudomonadota</taxon>
        <taxon>Alphaproteobacteria</taxon>
        <taxon>Hyphomicrobiales</taxon>
        <taxon>Nitrobacteraceae</taxon>
        <taxon>Afipia</taxon>
    </lineage>
</organism>
<feature type="active site" evidence="8">
    <location>
        <position position="276"/>
    </location>
</feature>
<dbReference type="Gene3D" id="3.40.220.10">
    <property type="entry name" value="Leucine Aminopeptidase, subunit E, domain 1"/>
    <property type="match status" value="1"/>
</dbReference>
<evidence type="ECO:0000313" key="11">
    <source>
        <dbReference type="Proteomes" id="UP000034832"/>
    </source>
</evidence>
<name>A0A4U6BR57_9BRAD</name>
<dbReference type="GO" id="GO:0070006">
    <property type="term" value="F:metalloaminopeptidase activity"/>
    <property type="evidence" value="ECO:0007669"/>
    <property type="project" value="InterPro"/>
</dbReference>
<dbReference type="CDD" id="cd00433">
    <property type="entry name" value="Peptidase_M17"/>
    <property type="match status" value="1"/>
</dbReference>
<dbReference type="GO" id="GO:0005737">
    <property type="term" value="C:cytoplasm"/>
    <property type="evidence" value="ECO:0007669"/>
    <property type="project" value="UniProtKB-SubCell"/>
</dbReference>
<dbReference type="NCBIfam" id="NF002075">
    <property type="entry name" value="PRK00913.2-2"/>
    <property type="match status" value="1"/>
</dbReference>
<protein>
    <recommendedName>
        <fullName evidence="8">Probable cytosol aminopeptidase</fullName>
        <ecNumber evidence="8">3.4.11.1</ecNumber>
    </recommendedName>
    <alternativeName>
        <fullName evidence="8">Leucine aminopeptidase</fullName>
        <shortName evidence="8">LAP</shortName>
        <ecNumber evidence="8">3.4.11.10</ecNumber>
    </alternativeName>
    <alternativeName>
        <fullName evidence="8">Leucyl aminopeptidase</fullName>
    </alternativeName>
</protein>
<keyword evidence="6 8" id="KW-0378">Hydrolase</keyword>
<evidence type="ECO:0000256" key="7">
    <source>
        <dbReference type="ARBA" id="ARBA00023211"/>
    </source>
</evidence>
<dbReference type="InterPro" id="IPR023042">
    <property type="entry name" value="Peptidase_M17_leu_NH2_pept"/>
</dbReference>
<dbReference type="PANTHER" id="PTHR11963">
    <property type="entry name" value="LEUCINE AMINOPEPTIDASE-RELATED"/>
    <property type="match status" value="1"/>
</dbReference>
<keyword evidence="8" id="KW-0963">Cytoplasm</keyword>
<dbReference type="RefSeq" id="WP_046826524.1">
    <property type="nucleotide sequence ID" value="NZ_LBIA02000001.1"/>
</dbReference>
<dbReference type="Pfam" id="PF00883">
    <property type="entry name" value="Peptidase_M17"/>
    <property type="match status" value="1"/>
</dbReference>
<dbReference type="Proteomes" id="UP000034832">
    <property type="component" value="Unassembled WGS sequence"/>
</dbReference>
<evidence type="ECO:0000256" key="5">
    <source>
        <dbReference type="ARBA" id="ARBA00022670"/>
    </source>
</evidence>
<dbReference type="PROSITE" id="PS00631">
    <property type="entry name" value="CYTOSOL_AP"/>
    <property type="match status" value="1"/>
</dbReference>
<accession>A0A4U6BR57</accession>
<comment type="similarity">
    <text evidence="3 8">Belongs to the peptidase M17 family.</text>
</comment>
<feature type="active site" evidence="8">
    <location>
        <position position="350"/>
    </location>
</feature>
<feature type="domain" description="Cytosol aminopeptidase" evidence="9">
    <location>
        <begin position="344"/>
        <end position="351"/>
    </location>
</feature>
<evidence type="ECO:0000259" key="9">
    <source>
        <dbReference type="PROSITE" id="PS00631"/>
    </source>
</evidence>
<feature type="binding site" evidence="8">
    <location>
        <position position="346"/>
    </location>
    <ligand>
        <name>Mn(2+)</name>
        <dbReference type="ChEBI" id="CHEBI:29035"/>
        <label>1</label>
    </ligand>
</feature>
<gene>
    <name evidence="8" type="primary">pepA</name>
    <name evidence="10" type="ORF">YH63_017360</name>
</gene>
<dbReference type="HAMAP" id="MF_00181">
    <property type="entry name" value="Cytosol_peptidase_M17"/>
    <property type="match status" value="1"/>
</dbReference>
<feature type="binding site" evidence="8">
    <location>
        <position position="348"/>
    </location>
    <ligand>
        <name>Mn(2+)</name>
        <dbReference type="ChEBI" id="CHEBI:29035"/>
        <label>2</label>
    </ligand>
</feature>
<dbReference type="GO" id="GO:0006508">
    <property type="term" value="P:proteolysis"/>
    <property type="evidence" value="ECO:0007669"/>
    <property type="project" value="UniProtKB-KW"/>
</dbReference>
<keyword evidence="8" id="KW-0479">Metal-binding</keyword>
<keyword evidence="11" id="KW-1185">Reference proteome</keyword>
<dbReference type="InterPro" id="IPR000819">
    <property type="entry name" value="Peptidase_M17_C"/>
</dbReference>